<comment type="caution">
    <text evidence="1">The sequence shown here is derived from an EMBL/GenBank/DDBJ whole genome shotgun (WGS) entry which is preliminary data.</text>
</comment>
<sequence>MGTGKASAEYVGKAVDVAKGAALATGRGAADIALETGKTSADYVGKAVDVTKGAALAAGRGAAEYASDKTVESKDSSTERYVEVGTKPKNIVVEREEITVDYGQRRNTGKDTKKGNKEQGGYHQ</sequence>
<dbReference type="EMBL" id="CM042036">
    <property type="protein sequence ID" value="KAI3744889.1"/>
    <property type="molecule type" value="Genomic_DNA"/>
</dbReference>
<gene>
    <name evidence="1" type="ORF">L1987_57985</name>
</gene>
<dbReference type="Proteomes" id="UP001056120">
    <property type="component" value="Linkage Group LG19"/>
</dbReference>
<accession>A0ACB9DE33</accession>
<name>A0ACB9DE33_9ASTR</name>
<evidence type="ECO:0000313" key="1">
    <source>
        <dbReference type="EMBL" id="KAI3744889.1"/>
    </source>
</evidence>
<proteinExistence type="predicted"/>
<reference evidence="2" key="1">
    <citation type="journal article" date="2022" name="Mol. Ecol. Resour.">
        <title>The genomes of chicory, endive, great burdock and yacon provide insights into Asteraceae palaeo-polyploidization history and plant inulin production.</title>
        <authorList>
            <person name="Fan W."/>
            <person name="Wang S."/>
            <person name="Wang H."/>
            <person name="Wang A."/>
            <person name="Jiang F."/>
            <person name="Liu H."/>
            <person name="Zhao H."/>
            <person name="Xu D."/>
            <person name="Zhang Y."/>
        </authorList>
    </citation>
    <scope>NUCLEOTIDE SEQUENCE [LARGE SCALE GENOMIC DNA]</scope>
    <source>
        <strain evidence="2">cv. Yunnan</strain>
    </source>
</reference>
<reference evidence="1 2" key="2">
    <citation type="journal article" date="2022" name="Mol. Ecol. Resour.">
        <title>The genomes of chicory, endive, great burdock and yacon provide insights into Asteraceae paleo-polyploidization history and plant inulin production.</title>
        <authorList>
            <person name="Fan W."/>
            <person name="Wang S."/>
            <person name="Wang H."/>
            <person name="Wang A."/>
            <person name="Jiang F."/>
            <person name="Liu H."/>
            <person name="Zhao H."/>
            <person name="Xu D."/>
            <person name="Zhang Y."/>
        </authorList>
    </citation>
    <scope>NUCLEOTIDE SEQUENCE [LARGE SCALE GENOMIC DNA]</scope>
    <source>
        <strain evidence="2">cv. Yunnan</strain>
        <tissue evidence="1">Leaves</tissue>
    </source>
</reference>
<evidence type="ECO:0000313" key="2">
    <source>
        <dbReference type="Proteomes" id="UP001056120"/>
    </source>
</evidence>
<organism evidence="1 2">
    <name type="scientific">Smallanthus sonchifolius</name>
    <dbReference type="NCBI Taxonomy" id="185202"/>
    <lineage>
        <taxon>Eukaryota</taxon>
        <taxon>Viridiplantae</taxon>
        <taxon>Streptophyta</taxon>
        <taxon>Embryophyta</taxon>
        <taxon>Tracheophyta</taxon>
        <taxon>Spermatophyta</taxon>
        <taxon>Magnoliopsida</taxon>
        <taxon>eudicotyledons</taxon>
        <taxon>Gunneridae</taxon>
        <taxon>Pentapetalae</taxon>
        <taxon>asterids</taxon>
        <taxon>campanulids</taxon>
        <taxon>Asterales</taxon>
        <taxon>Asteraceae</taxon>
        <taxon>Asteroideae</taxon>
        <taxon>Heliantheae alliance</taxon>
        <taxon>Millerieae</taxon>
        <taxon>Smallanthus</taxon>
    </lineage>
</organism>
<protein>
    <submittedName>
        <fullName evidence="1">Uncharacterized protein</fullName>
    </submittedName>
</protein>
<keyword evidence="2" id="KW-1185">Reference proteome</keyword>